<feature type="compositionally biased region" description="Basic residues" evidence="3">
    <location>
        <begin position="458"/>
        <end position="468"/>
    </location>
</feature>
<evidence type="ECO:0000256" key="2">
    <source>
        <dbReference type="ARBA" id="ARBA00023242"/>
    </source>
</evidence>
<accession>A0A7J6L6M4</accession>
<feature type="region of interest" description="Disordered" evidence="3">
    <location>
        <begin position="307"/>
        <end position="393"/>
    </location>
</feature>
<organism evidence="5 6">
    <name type="scientific">Perkinsus olseni</name>
    <name type="common">Perkinsus atlanticus</name>
    <dbReference type="NCBI Taxonomy" id="32597"/>
    <lineage>
        <taxon>Eukaryota</taxon>
        <taxon>Sar</taxon>
        <taxon>Alveolata</taxon>
        <taxon>Perkinsozoa</taxon>
        <taxon>Perkinsea</taxon>
        <taxon>Perkinsida</taxon>
        <taxon>Perkinsidae</taxon>
        <taxon>Perkinsus</taxon>
    </lineage>
</organism>
<feature type="domain" description="RED-like N-terminal" evidence="4">
    <location>
        <begin position="30"/>
        <end position="277"/>
    </location>
</feature>
<gene>
    <name evidence="5" type="ORF">FOZ61_008007</name>
</gene>
<comment type="caution">
    <text evidence="5">The sequence shown here is derived from an EMBL/GenBank/DDBJ whole genome shotgun (WGS) entry which is preliminary data.</text>
</comment>
<keyword evidence="2" id="KW-0539">Nucleus</keyword>
<feature type="compositionally biased region" description="Polar residues" evidence="3">
    <location>
        <begin position="156"/>
        <end position="173"/>
    </location>
</feature>
<feature type="region of interest" description="Disordered" evidence="3">
    <location>
        <begin position="131"/>
        <end position="173"/>
    </location>
</feature>
<evidence type="ECO:0000259" key="4">
    <source>
        <dbReference type="Pfam" id="PF07808"/>
    </source>
</evidence>
<feature type="compositionally biased region" description="Basic and acidic residues" evidence="3">
    <location>
        <begin position="140"/>
        <end position="154"/>
    </location>
</feature>
<dbReference type="OrthoDB" id="3366823at2759"/>
<dbReference type="GO" id="GO:0005634">
    <property type="term" value="C:nucleus"/>
    <property type="evidence" value="ECO:0007669"/>
    <property type="project" value="UniProtKB-SubCell"/>
</dbReference>
<dbReference type="InterPro" id="IPR039896">
    <property type="entry name" value="Red-like"/>
</dbReference>
<dbReference type="PANTHER" id="PTHR12765">
    <property type="entry name" value="RED PROTEIN IK FACTOR CYTOKINE IK"/>
    <property type="match status" value="1"/>
</dbReference>
<dbReference type="Pfam" id="PF07808">
    <property type="entry name" value="RED_N"/>
    <property type="match status" value="1"/>
</dbReference>
<protein>
    <recommendedName>
        <fullName evidence="4">RED-like N-terminal domain-containing protein</fullName>
    </recommendedName>
</protein>
<proteinExistence type="predicted"/>
<dbReference type="InterPro" id="IPR012916">
    <property type="entry name" value="RED_N"/>
</dbReference>
<comment type="subcellular location">
    <subcellularLocation>
        <location evidence="1">Nucleus</location>
    </subcellularLocation>
</comment>
<sequence>MISSNEAFKASLIEQSKADEEAITKKKLAQAKKKEKYRLRQRAINKAKSTSTSSNDKEGEAAPTLEGLGYRDRVLERKKGISNEINAAEADWDKYNKLSVEESMYLGGDEATTHLVKGLDTQLANRIKDEMRKKAQQGVQERRGGHRDDDEHYNKNKSTAIPPHTTSQHSSMGSGITRSLFGPGQLHPHRYGIPIIIQKQTKQIGQMGLNAKIKGASRRFLDGRCAYNMNIDPNDVEESVPIEVYQPVQDNNEDCDTKLYVARYNEEIVTEMIAAMLRKKTAGKRAPGQYADNNNIPQQREDNITEGRLSSQRQQQQQPVSEAAAVDGDVDIFAYDGGDARNDDTKGNSSSSSSQGVLAGKTNKWQQSNEARSSRNYFGGDEEQQEGEDTNDEVTRLTRAVHEHLVAKKIEKEEKSRMSLRGDFLAGGDYDECYVGYGTLEGFGQDVGVDKELLSKNKNNKNNKRNKRKGLDDDDEDGTKKKSKMGESAQLKAVMKRVEEMKEG</sequence>
<evidence type="ECO:0000256" key="3">
    <source>
        <dbReference type="SAM" id="MobiDB-lite"/>
    </source>
</evidence>
<feature type="compositionally biased region" description="Basic residues" evidence="3">
    <location>
        <begin position="33"/>
        <end position="45"/>
    </location>
</feature>
<feature type="region of interest" description="Disordered" evidence="3">
    <location>
        <begin position="33"/>
        <end position="65"/>
    </location>
</feature>
<feature type="compositionally biased region" description="Polar residues" evidence="3">
    <location>
        <begin position="363"/>
        <end position="376"/>
    </location>
</feature>
<name>A0A7J6L6M4_PEROL</name>
<evidence type="ECO:0000313" key="5">
    <source>
        <dbReference type="EMBL" id="KAF4654821.1"/>
    </source>
</evidence>
<evidence type="ECO:0000313" key="6">
    <source>
        <dbReference type="Proteomes" id="UP000570595"/>
    </source>
</evidence>
<dbReference type="AlphaFoldDB" id="A0A7J6L6M4"/>
<reference evidence="5 6" key="1">
    <citation type="submission" date="2020-04" db="EMBL/GenBank/DDBJ databases">
        <title>Perkinsus olseni comparative genomics.</title>
        <authorList>
            <person name="Bogema D.R."/>
        </authorList>
    </citation>
    <scope>NUCLEOTIDE SEQUENCE [LARGE SCALE GENOMIC DNA]</scope>
    <source>
        <strain evidence="5">ATCC PRA-179</strain>
    </source>
</reference>
<feature type="region of interest" description="Disordered" evidence="3">
    <location>
        <begin position="454"/>
        <end position="504"/>
    </location>
</feature>
<dbReference type="Proteomes" id="UP000570595">
    <property type="component" value="Unassembled WGS sequence"/>
</dbReference>
<feature type="compositionally biased region" description="Acidic residues" evidence="3">
    <location>
        <begin position="380"/>
        <end position="392"/>
    </location>
</feature>
<evidence type="ECO:0000256" key="1">
    <source>
        <dbReference type="ARBA" id="ARBA00004123"/>
    </source>
</evidence>
<dbReference type="EMBL" id="JABAHT010000508">
    <property type="protein sequence ID" value="KAF4654821.1"/>
    <property type="molecule type" value="Genomic_DNA"/>
</dbReference>